<name>A0A4Y8KVC1_9MICO</name>
<dbReference type="AlphaFoldDB" id="A0A4Y8KVC1"/>
<organism evidence="1 2">
    <name type="scientific">Cryobacterium psychrophilum</name>
    <dbReference type="NCBI Taxonomy" id="41988"/>
    <lineage>
        <taxon>Bacteria</taxon>
        <taxon>Bacillati</taxon>
        <taxon>Actinomycetota</taxon>
        <taxon>Actinomycetes</taxon>
        <taxon>Micrococcales</taxon>
        <taxon>Microbacteriaceae</taxon>
        <taxon>Cryobacterium</taxon>
    </lineage>
</organism>
<dbReference type="RefSeq" id="WP_134172379.1">
    <property type="nucleotide sequence ID" value="NZ_SODI01000001.1"/>
</dbReference>
<evidence type="ECO:0000313" key="2">
    <source>
        <dbReference type="Proteomes" id="UP000298218"/>
    </source>
</evidence>
<dbReference type="OrthoDB" id="9792085at2"/>
<dbReference type="EMBL" id="SOHQ01000008">
    <property type="protein sequence ID" value="TFD81436.1"/>
    <property type="molecule type" value="Genomic_DNA"/>
</dbReference>
<keyword evidence="2" id="KW-1185">Reference proteome</keyword>
<dbReference type="Gene3D" id="3.30.360.10">
    <property type="entry name" value="Dihydrodipicolinate Reductase, domain 2"/>
    <property type="match status" value="1"/>
</dbReference>
<reference evidence="1 2" key="1">
    <citation type="submission" date="2019-03" db="EMBL/GenBank/DDBJ databases">
        <title>Genomics of glacier-inhabiting Cryobacterium strains.</title>
        <authorList>
            <person name="Liu Q."/>
            <person name="Xin Y.-H."/>
        </authorList>
    </citation>
    <scope>NUCLEOTIDE SEQUENCE [LARGE SCALE GENOMIC DNA]</scope>
    <source>
        <strain evidence="1 2">CGMCC 1.4292</strain>
    </source>
</reference>
<accession>A0A4Y8KVC1</accession>
<comment type="caution">
    <text evidence="1">The sequence shown here is derived from an EMBL/GenBank/DDBJ whole genome shotgun (WGS) entry which is preliminary data.</text>
</comment>
<sequence>MIEAKKFLQACIGGTAENPNIHDAVASARVIRATDTSVESGVRVTIPEMTGSTAAIRETASVAR</sequence>
<dbReference type="Proteomes" id="UP000298218">
    <property type="component" value="Unassembled WGS sequence"/>
</dbReference>
<evidence type="ECO:0000313" key="1">
    <source>
        <dbReference type="EMBL" id="TFD81436.1"/>
    </source>
</evidence>
<protein>
    <submittedName>
        <fullName evidence="1">Uncharacterized protein</fullName>
    </submittedName>
</protein>
<gene>
    <name evidence="1" type="ORF">E3T53_02960</name>
</gene>
<proteinExistence type="predicted"/>